<dbReference type="InterPro" id="IPR038553">
    <property type="entry name" value="T4-gp15_tss_sf"/>
</dbReference>
<protein>
    <submittedName>
        <fullName evidence="2">Tail sheath stabilizer and completion protein</fullName>
    </submittedName>
</protein>
<keyword evidence="3" id="KW-1185">Reference proteome</keyword>
<feature type="compositionally biased region" description="Polar residues" evidence="1">
    <location>
        <begin position="269"/>
        <end position="279"/>
    </location>
</feature>
<dbReference type="KEGG" id="vg:65118001"/>
<dbReference type="Proteomes" id="UP000290498">
    <property type="component" value="Segment"/>
</dbReference>
<feature type="compositionally biased region" description="Pro residues" evidence="1">
    <location>
        <begin position="284"/>
        <end position="296"/>
    </location>
</feature>
<dbReference type="GeneID" id="65118001"/>
<dbReference type="EMBL" id="MK234886">
    <property type="protein sequence ID" value="QAU03639.1"/>
    <property type="molecule type" value="Genomic_DNA"/>
</dbReference>
<dbReference type="Gene3D" id="3.30.2000.40">
    <property type="entry name" value="Myoviridae tail sheath stabiliser"/>
    <property type="match status" value="1"/>
</dbReference>
<dbReference type="InterPro" id="IPR031997">
    <property type="entry name" value="T4-gp15_tss"/>
</dbReference>
<evidence type="ECO:0000313" key="2">
    <source>
        <dbReference type="EMBL" id="QAU03639.1"/>
    </source>
</evidence>
<proteinExistence type="predicted"/>
<evidence type="ECO:0000313" key="3">
    <source>
        <dbReference type="Proteomes" id="UP000290498"/>
    </source>
</evidence>
<accession>A0A410T4U4</accession>
<feature type="region of interest" description="Disordered" evidence="1">
    <location>
        <begin position="262"/>
        <end position="296"/>
    </location>
</feature>
<sequence length="296" mass="34538">MVRHLGGLMFGHWYNSSLRRYIVLMGDLFSHVQVARQREDTGLKFIKVPITYASKERFMANLGKWTAVQNIPNPNMSPKERAEQKAKVETVLPRMNLQMVDMLYNSQYKTALQNRTQIQFENGDPRKRVSQYSPTPVKMIFELGIYTRTQDDMFQIVEQIMPYFQPHFNTTITELYTNEIKFDRDIRIVFQSIAMDEQLEGDTTSRRRLEWSMMFEVNGWLYPPVKEMEGEIKTIYLDFFANSKELAPEGNFESVDSEVVPRGVEQTEWDGSSVQTYSQDIPVPVEPAPPAPRRNP</sequence>
<dbReference type="RefSeq" id="YP_010100307.1">
    <property type="nucleotide sequence ID" value="NC_055782.1"/>
</dbReference>
<organism evidence="2 3">
    <name type="scientific">Escherichia phage AnYang</name>
    <dbReference type="NCBI Taxonomy" id="2499909"/>
    <lineage>
        <taxon>Viruses</taxon>
        <taxon>Duplodnaviria</taxon>
        <taxon>Heunggongvirae</taxon>
        <taxon>Uroviricota</taxon>
        <taxon>Caudoviricetes</taxon>
        <taxon>Pantevenvirales</taxon>
        <taxon>Straboviridae</taxon>
        <taxon>Tevenvirinae</taxon>
        <taxon>Dhakavirus</taxon>
        <taxon>Dhakavirus anyang</taxon>
    </lineage>
</organism>
<name>A0A410T4U4_9CAUD</name>
<evidence type="ECO:0000256" key="1">
    <source>
        <dbReference type="SAM" id="MobiDB-lite"/>
    </source>
</evidence>
<reference evidence="2 3" key="1">
    <citation type="submission" date="2018-11" db="EMBL/GenBank/DDBJ databases">
        <authorList>
            <person name="Ji L."/>
        </authorList>
    </citation>
    <scope>NUCLEOTIDE SEQUENCE [LARGE SCALE GENOMIC DNA]</scope>
</reference>
<dbReference type="Pfam" id="PF16724">
    <property type="entry name" value="T4-gp15_tss"/>
    <property type="match status" value="1"/>
</dbReference>